<dbReference type="InterPro" id="IPR001932">
    <property type="entry name" value="PPM-type_phosphatase-like_dom"/>
</dbReference>
<accession>A0A0F7STJ1</accession>
<dbReference type="GO" id="GO:0004722">
    <property type="term" value="F:protein serine/threonine phosphatase activity"/>
    <property type="evidence" value="ECO:0007669"/>
    <property type="project" value="InterPro"/>
</dbReference>
<dbReference type="PANTHER" id="PTHR13832">
    <property type="entry name" value="PROTEIN PHOSPHATASE 2C"/>
    <property type="match status" value="1"/>
</dbReference>
<feature type="compositionally biased region" description="Polar residues" evidence="6">
    <location>
        <begin position="30"/>
        <end position="40"/>
    </location>
</feature>
<evidence type="ECO:0000313" key="8">
    <source>
        <dbReference type="EMBL" id="CED83338.1"/>
    </source>
</evidence>
<protein>
    <submittedName>
        <fullName evidence="8">Protein phosphatase</fullName>
    </submittedName>
</protein>
<dbReference type="PROSITE" id="PS01032">
    <property type="entry name" value="PPM_1"/>
    <property type="match status" value="1"/>
</dbReference>
<dbReference type="PANTHER" id="PTHR13832:SF837">
    <property type="entry name" value="PROTEIN PHOSPHATASE 2C-LIKE DOMAIN-CONTAINING PROTEIN 1"/>
    <property type="match status" value="1"/>
</dbReference>
<comment type="similarity">
    <text evidence="1 5">Belongs to the PP2C family.</text>
</comment>
<evidence type="ECO:0000256" key="6">
    <source>
        <dbReference type="SAM" id="MobiDB-lite"/>
    </source>
</evidence>
<dbReference type="InterPro" id="IPR000222">
    <property type="entry name" value="PP2C_BS"/>
</dbReference>
<sequence length="460" mass="48881">MSPDSKPHPVLPHDDYEKACKGGPTRRFSQDGQQVTNPIDTKSPLPMETPASQNPPSSIGKADYLKPDNSPNAKSQDITVADGSDTGGALNRHPQPAASALLSTIPAAPTSASNDPISALPTFRVGVSEDRNKRCRRSMEDAHSFIYDFGGVEGQGYFAVFDGHAGKHAAEWCGAHFHECLLEKLSSDGSSLSVPDILNQTFLAVDSELSKLAQEEKTHSGCTAVVAFLRVDEPAAESDGTITESLGAISPEPVNSTENSTDPEEEKSRLTRMKGVFGKITGGSGNGGGLFSSKKGDSSGLASGAPVIRKSGAKRTLFTANVGDARAVISRRGKAVRLTYDHKGSDEQEAKRITDAGGFVMNNRVNGVLAVTRALGDASVKEFVVGNPYTTETRLDEGDEFLIVACDGLWDVTEDQQAVDLIANVEDPQEASKILLDHALESYTTDNLSVLVIRLNPTNV</sequence>
<dbReference type="SUPFAM" id="SSF81606">
    <property type="entry name" value="PP2C-like"/>
    <property type="match status" value="1"/>
</dbReference>
<name>A0A0F7STJ1_PHARH</name>
<evidence type="ECO:0000256" key="3">
    <source>
        <dbReference type="ARBA" id="ARBA00022801"/>
    </source>
</evidence>
<keyword evidence="2" id="KW-0479">Metal-binding</keyword>
<proteinExistence type="inferred from homology"/>
<dbReference type="SMART" id="SM00332">
    <property type="entry name" value="PP2Cc"/>
    <property type="match status" value="1"/>
</dbReference>
<dbReference type="PROSITE" id="PS51746">
    <property type="entry name" value="PPM_2"/>
    <property type="match status" value="1"/>
</dbReference>
<organism evidence="8">
    <name type="scientific">Phaffia rhodozyma</name>
    <name type="common">Yeast</name>
    <name type="synonym">Xanthophyllomyces dendrorhous</name>
    <dbReference type="NCBI Taxonomy" id="264483"/>
    <lineage>
        <taxon>Eukaryota</taxon>
        <taxon>Fungi</taxon>
        <taxon>Dikarya</taxon>
        <taxon>Basidiomycota</taxon>
        <taxon>Agaricomycotina</taxon>
        <taxon>Tremellomycetes</taxon>
        <taxon>Cystofilobasidiales</taxon>
        <taxon>Mrakiaceae</taxon>
        <taxon>Phaffia</taxon>
    </lineage>
</organism>
<keyword evidence="3 5" id="KW-0378">Hydrolase</keyword>
<dbReference type="InterPro" id="IPR015655">
    <property type="entry name" value="PP2C"/>
</dbReference>
<dbReference type="Pfam" id="PF00481">
    <property type="entry name" value="PP2C"/>
    <property type="match status" value="2"/>
</dbReference>
<evidence type="ECO:0000256" key="5">
    <source>
        <dbReference type="RuleBase" id="RU003465"/>
    </source>
</evidence>
<dbReference type="InterPro" id="IPR036457">
    <property type="entry name" value="PPM-type-like_dom_sf"/>
</dbReference>
<dbReference type="AlphaFoldDB" id="A0A0F7STJ1"/>
<dbReference type="CDD" id="cd00143">
    <property type="entry name" value="PP2Cc"/>
    <property type="match status" value="1"/>
</dbReference>
<evidence type="ECO:0000259" key="7">
    <source>
        <dbReference type="PROSITE" id="PS51746"/>
    </source>
</evidence>
<keyword evidence="4 5" id="KW-0904">Protein phosphatase</keyword>
<dbReference type="EMBL" id="LN483142">
    <property type="protein sequence ID" value="CED83338.1"/>
    <property type="molecule type" value="Genomic_DNA"/>
</dbReference>
<feature type="region of interest" description="Disordered" evidence="6">
    <location>
        <begin position="1"/>
        <end position="94"/>
    </location>
</feature>
<dbReference type="GO" id="GO:0046872">
    <property type="term" value="F:metal ion binding"/>
    <property type="evidence" value="ECO:0007669"/>
    <property type="project" value="UniProtKB-KW"/>
</dbReference>
<evidence type="ECO:0000256" key="4">
    <source>
        <dbReference type="ARBA" id="ARBA00022912"/>
    </source>
</evidence>
<feature type="region of interest" description="Disordered" evidence="6">
    <location>
        <begin position="238"/>
        <end position="268"/>
    </location>
</feature>
<reference evidence="8" key="1">
    <citation type="submission" date="2014-08" db="EMBL/GenBank/DDBJ databases">
        <authorList>
            <person name="Sharma Rahul"/>
            <person name="Thines Marco"/>
        </authorList>
    </citation>
    <scope>NUCLEOTIDE SEQUENCE</scope>
</reference>
<evidence type="ECO:0000256" key="2">
    <source>
        <dbReference type="ARBA" id="ARBA00022723"/>
    </source>
</evidence>
<evidence type="ECO:0000256" key="1">
    <source>
        <dbReference type="ARBA" id="ARBA00006702"/>
    </source>
</evidence>
<feature type="compositionally biased region" description="Basic and acidic residues" evidence="6">
    <location>
        <begin position="1"/>
        <end position="20"/>
    </location>
</feature>
<feature type="domain" description="PPM-type phosphatase" evidence="7">
    <location>
        <begin position="124"/>
        <end position="455"/>
    </location>
</feature>
<dbReference type="Gene3D" id="3.60.40.10">
    <property type="entry name" value="PPM-type phosphatase domain"/>
    <property type="match status" value="1"/>
</dbReference>
<feature type="compositionally biased region" description="Polar residues" evidence="6">
    <location>
        <begin position="69"/>
        <end position="78"/>
    </location>
</feature>